<dbReference type="Proteomes" id="UP000621436">
    <property type="component" value="Unassembled WGS sequence"/>
</dbReference>
<evidence type="ECO:0000313" key="2">
    <source>
        <dbReference type="EMBL" id="MBF8435941.1"/>
    </source>
</evidence>
<keyword evidence="3" id="KW-1185">Reference proteome</keyword>
<dbReference type="RefSeq" id="WP_270452670.1">
    <property type="nucleotide sequence ID" value="NZ_JADPIE010000001.1"/>
</dbReference>
<dbReference type="Pfam" id="PF14451">
    <property type="entry name" value="Ub-Mut7C"/>
    <property type="match status" value="1"/>
</dbReference>
<accession>A0A931F6U1</accession>
<name>A0A931F6U1_9FIRM</name>
<sequence>MSKQDLSNKSREDYIYVNLYGGLEEYSPEKIRKGNRIVLKEVNTVQDIIDYYQIPDDEARVILLNGRHVKKDYQLSGGETISIFPLLGGG</sequence>
<comment type="caution">
    <text evidence="2">The sequence shown here is derived from an EMBL/GenBank/DDBJ whole genome shotgun (WGS) entry which is preliminary data.</text>
</comment>
<gene>
    <name evidence="2" type="ORF">I0Q91_02510</name>
</gene>
<dbReference type="InterPro" id="IPR027798">
    <property type="entry name" value="Ub_Mut7C"/>
</dbReference>
<dbReference type="Gene3D" id="3.10.20.30">
    <property type="match status" value="1"/>
</dbReference>
<dbReference type="SUPFAM" id="SSF54285">
    <property type="entry name" value="MoaD/ThiS"/>
    <property type="match status" value="1"/>
</dbReference>
<organism evidence="2 3">
    <name type="scientific">Halonatronomonas betaini</name>
    <dbReference type="NCBI Taxonomy" id="2778430"/>
    <lineage>
        <taxon>Bacteria</taxon>
        <taxon>Bacillati</taxon>
        <taxon>Bacillota</taxon>
        <taxon>Clostridia</taxon>
        <taxon>Halanaerobiales</taxon>
        <taxon>Halarsenatibacteraceae</taxon>
        <taxon>Halonatronomonas</taxon>
    </lineage>
</organism>
<dbReference type="InterPro" id="IPR012675">
    <property type="entry name" value="Beta-grasp_dom_sf"/>
</dbReference>
<evidence type="ECO:0000259" key="1">
    <source>
        <dbReference type="Pfam" id="PF14451"/>
    </source>
</evidence>
<protein>
    <submittedName>
        <fullName evidence="2">MoaD/ThiS family protein</fullName>
    </submittedName>
</protein>
<feature type="domain" description="Ubiquitin Mut7-C" evidence="1">
    <location>
        <begin position="14"/>
        <end position="86"/>
    </location>
</feature>
<proteinExistence type="predicted"/>
<dbReference type="InterPro" id="IPR016155">
    <property type="entry name" value="Mopterin_synth/thiamin_S_b"/>
</dbReference>
<dbReference type="AlphaFoldDB" id="A0A931F6U1"/>
<dbReference type="EMBL" id="JADPIE010000001">
    <property type="protein sequence ID" value="MBF8435941.1"/>
    <property type="molecule type" value="Genomic_DNA"/>
</dbReference>
<evidence type="ECO:0000313" key="3">
    <source>
        <dbReference type="Proteomes" id="UP000621436"/>
    </source>
</evidence>
<reference evidence="2" key="1">
    <citation type="submission" date="2020-11" db="EMBL/GenBank/DDBJ databases">
        <title>Halonatronomonas betainensis gen. nov., sp. nov. a novel haloalkaliphilic representative of the family Halanaerobiacae capable of betaine degradation.</title>
        <authorList>
            <person name="Boltyanskaya Y."/>
            <person name="Kevbrin V."/>
            <person name="Detkova E."/>
            <person name="Grouzdev D.S."/>
            <person name="Koziaeva V."/>
            <person name="Zhilina T."/>
        </authorList>
    </citation>
    <scope>NUCLEOTIDE SEQUENCE</scope>
    <source>
        <strain evidence="2">Z-7014</strain>
    </source>
</reference>